<evidence type="ECO:0000313" key="2">
    <source>
        <dbReference type="Proteomes" id="UP000095384"/>
    </source>
</evidence>
<protein>
    <submittedName>
        <fullName evidence="1">CDP-Glycerol:Poly(Glycerophosphate) glycerophosphotransferase</fullName>
    </submittedName>
</protein>
<dbReference type="PANTHER" id="PTHR37316:SF3">
    <property type="entry name" value="TEICHOIC ACID GLYCEROL-PHOSPHATE TRANSFERASE"/>
    <property type="match status" value="1"/>
</dbReference>
<reference evidence="1 2" key="1">
    <citation type="submission" date="2015-09" db="EMBL/GenBank/DDBJ databases">
        <authorList>
            <consortium name="Pathogen Informatics"/>
        </authorList>
    </citation>
    <scope>NUCLEOTIDE SEQUENCE [LARGE SCALE GENOMIC DNA]</scope>
    <source>
        <strain evidence="1 2">2789STDY5608860</strain>
    </source>
</reference>
<dbReference type="Gene3D" id="3.40.50.12580">
    <property type="match status" value="1"/>
</dbReference>
<dbReference type="EMBL" id="CYYW01000007">
    <property type="protein sequence ID" value="CUN94600.1"/>
    <property type="molecule type" value="Genomic_DNA"/>
</dbReference>
<dbReference type="GeneID" id="86989379"/>
<dbReference type="PANTHER" id="PTHR37316">
    <property type="entry name" value="TEICHOIC ACID GLYCEROL-PHOSPHATE PRIMASE"/>
    <property type="match status" value="1"/>
</dbReference>
<keyword evidence="1" id="KW-0808">Transferase</keyword>
<accession>A0A174B4B5</accession>
<dbReference type="InterPro" id="IPR043148">
    <property type="entry name" value="TagF_C"/>
</dbReference>
<dbReference type="AlphaFoldDB" id="A0A174B4B5"/>
<dbReference type="GO" id="GO:0016020">
    <property type="term" value="C:membrane"/>
    <property type="evidence" value="ECO:0007669"/>
    <property type="project" value="InterPro"/>
</dbReference>
<gene>
    <name evidence="1" type="ORF">ERS852417_01285</name>
</gene>
<proteinExistence type="predicted"/>
<organism evidence="1 2">
    <name type="scientific">Agathobacter rectalis</name>
    <dbReference type="NCBI Taxonomy" id="39491"/>
    <lineage>
        <taxon>Bacteria</taxon>
        <taxon>Bacillati</taxon>
        <taxon>Bacillota</taxon>
        <taxon>Clostridia</taxon>
        <taxon>Lachnospirales</taxon>
        <taxon>Lachnospiraceae</taxon>
        <taxon>Agathobacter</taxon>
    </lineage>
</organism>
<sequence>MNIVNYIKEKGLKRTILVIYQYKIDIVIQKMLYLFLKNKELKNIIIIESHNDFDAEGGAFYDYLIKKGYNEKYKIIWLLKHKVNKKFKLPYNVRYFYIFKPSIMKDYYINIAKIFTADNFITPKLRDEQKSFFFRHGAGGLKNTKGIGRIPSTVDYILGMCEDYSDIERDQLSMSENDKRLVYLGFPSHDVLLSDNHDELKKITDNKFRKVVLWMPTFRKGGGYNRNDSEREQPLGIPLINDIKEYENLNELLNNSNVLLIIKIHPMQNLEDLKIYDTSNIKVLTGDKVKQIRVDNYRLMSCCDAMISDYSGAAYEFIQLDRPLAYVLSDVNDYKLGFVVDDIEPLIAGKEIYNFKDLQDFINDVVLEKDEYKEKREKLRNIFYKYHDTNNCKRIVEFMGL</sequence>
<dbReference type="Pfam" id="PF04464">
    <property type="entry name" value="Glyphos_transf"/>
    <property type="match status" value="1"/>
</dbReference>
<dbReference type="InterPro" id="IPR051612">
    <property type="entry name" value="Teichoic_Acid_Biosynth"/>
</dbReference>
<dbReference type="OMA" id="PCEEERI"/>
<name>A0A174B4B5_9FIRM</name>
<dbReference type="InterPro" id="IPR007554">
    <property type="entry name" value="Glycerophosphate_synth"/>
</dbReference>
<dbReference type="RefSeq" id="WP_012743468.1">
    <property type="nucleotide sequence ID" value="NZ_CP092643.1"/>
</dbReference>
<dbReference type="SUPFAM" id="SSF53756">
    <property type="entry name" value="UDP-Glycosyltransferase/glycogen phosphorylase"/>
    <property type="match status" value="1"/>
</dbReference>
<dbReference type="GO" id="GO:0047355">
    <property type="term" value="F:CDP-glycerol glycerophosphotransferase activity"/>
    <property type="evidence" value="ECO:0007669"/>
    <property type="project" value="InterPro"/>
</dbReference>
<dbReference type="Proteomes" id="UP000095384">
    <property type="component" value="Unassembled WGS sequence"/>
</dbReference>
<evidence type="ECO:0000313" key="1">
    <source>
        <dbReference type="EMBL" id="CUN94600.1"/>
    </source>
</evidence>